<evidence type="ECO:0000313" key="1">
    <source>
        <dbReference type="EMBL" id="QGT99878.1"/>
    </source>
</evidence>
<dbReference type="OrthoDB" id="1723695at2"/>
<dbReference type="AlphaFoldDB" id="A0A6I6DAR6"/>
<name>A0A6I6DAR6_9FIRM</name>
<dbReference type="Proteomes" id="UP000426444">
    <property type="component" value="Chromosome"/>
</dbReference>
<reference evidence="2" key="1">
    <citation type="journal article" date="2019" name="Microbiology">
        <title>Complete Genome Sequence of an Uncultured Bacterium of the Candidate Phylum Bipolaricaulota.</title>
        <authorList>
            <person name="Kadnikov V.V."/>
            <person name="Mardanov A.V."/>
            <person name="Beletsky A.V."/>
            <person name="Frank Y.A."/>
            <person name="Karnachuk O.V."/>
            <person name="Ravin N.V."/>
        </authorList>
    </citation>
    <scope>NUCLEOTIDE SEQUENCE [LARGE SCALE GENOMIC DNA]</scope>
</reference>
<keyword evidence="2" id="KW-1185">Reference proteome</keyword>
<protein>
    <submittedName>
        <fullName evidence="1">Dehydrogenase</fullName>
    </submittedName>
</protein>
<dbReference type="EMBL" id="CP046457">
    <property type="protein sequence ID" value="QGT99878.1"/>
    <property type="molecule type" value="Genomic_DNA"/>
</dbReference>
<proteinExistence type="predicted"/>
<organism evidence="1 2">
    <name type="scientific">Candidatus Syntrophocurvum alkaliphilum</name>
    <dbReference type="NCBI Taxonomy" id="2293317"/>
    <lineage>
        <taxon>Bacteria</taxon>
        <taxon>Bacillati</taxon>
        <taxon>Bacillota</taxon>
        <taxon>Clostridia</taxon>
        <taxon>Eubacteriales</taxon>
        <taxon>Syntrophomonadaceae</taxon>
        <taxon>Candidatus Syntrophocurvum</taxon>
    </lineage>
</organism>
<evidence type="ECO:0000313" key="2">
    <source>
        <dbReference type="Proteomes" id="UP000426444"/>
    </source>
</evidence>
<dbReference type="RefSeq" id="WP_156203727.1">
    <property type="nucleotide sequence ID" value="NZ_CP046457.1"/>
</dbReference>
<gene>
    <name evidence="1" type="ORF">SYNTR_1285</name>
</gene>
<dbReference type="KEGG" id="salq:SYNTR_1285"/>
<sequence length="144" mass="17003">MSKLKIKVRFDYMGKSKGGKLFMGGKDSEHVAEEIRQHKVSLIRNIPVQGIHIEDIDMSQEIYSIYDDITGKRVTYAPVIISLSADTIEDLIRFTMKEEFRTIEILEPQEITLSKHDIERFIFKTSEELKEYKNYLERRIDSWK</sequence>
<accession>A0A6I6DAR6</accession>